<dbReference type="RefSeq" id="XP_025346989.1">
    <property type="nucleotide sequence ID" value="XM_025495214.1"/>
</dbReference>
<dbReference type="Pfam" id="PF00069">
    <property type="entry name" value="Pkinase"/>
    <property type="match status" value="1"/>
</dbReference>
<protein>
    <submittedName>
        <fullName evidence="3">Kinase-like protein</fullName>
    </submittedName>
</protein>
<feature type="compositionally biased region" description="Basic and acidic residues" evidence="1">
    <location>
        <begin position="346"/>
        <end position="367"/>
    </location>
</feature>
<dbReference type="CDD" id="cd14014">
    <property type="entry name" value="STKc_PknB_like"/>
    <property type="match status" value="1"/>
</dbReference>
<dbReference type="GO" id="GO:0004674">
    <property type="term" value="F:protein serine/threonine kinase activity"/>
    <property type="evidence" value="ECO:0007669"/>
    <property type="project" value="InterPro"/>
</dbReference>
<dbReference type="PANTHER" id="PTHR24348">
    <property type="entry name" value="SERINE/THREONINE-PROTEIN KINASE UNC-51-RELATED"/>
    <property type="match status" value="1"/>
</dbReference>
<dbReference type="InterPro" id="IPR000719">
    <property type="entry name" value="Prot_kinase_dom"/>
</dbReference>
<reference evidence="3 4" key="1">
    <citation type="journal article" date="2018" name="Mol. Biol. Evol.">
        <title>Broad Genomic Sampling Reveals a Smut Pathogenic Ancestry of the Fungal Clade Ustilaginomycotina.</title>
        <authorList>
            <person name="Kijpornyongpan T."/>
            <person name="Mondo S.J."/>
            <person name="Barry K."/>
            <person name="Sandor L."/>
            <person name="Lee J."/>
            <person name="Lipzen A."/>
            <person name="Pangilinan J."/>
            <person name="LaButti K."/>
            <person name="Hainaut M."/>
            <person name="Henrissat B."/>
            <person name="Grigoriev I.V."/>
            <person name="Spatafora J.W."/>
            <person name="Aime M.C."/>
        </authorList>
    </citation>
    <scope>NUCLEOTIDE SEQUENCE [LARGE SCALE GENOMIC DNA]</scope>
    <source>
        <strain evidence="3 4">MCA 4718</strain>
    </source>
</reference>
<feature type="region of interest" description="Disordered" evidence="1">
    <location>
        <begin position="346"/>
        <end position="389"/>
    </location>
</feature>
<dbReference type="STRING" id="1684307.A0A316U3F6"/>
<keyword evidence="3" id="KW-0418">Kinase</keyword>
<dbReference type="Proteomes" id="UP000245942">
    <property type="component" value="Unassembled WGS sequence"/>
</dbReference>
<dbReference type="AlphaFoldDB" id="A0A316U3F6"/>
<dbReference type="Gene3D" id="1.10.510.10">
    <property type="entry name" value="Transferase(Phosphotransferase) domain 1"/>
    <property type="match status" value="1"/>
</dbReference>
<keyword evidence="3" id="KW-0808">Transferase</keyword>
<dbReference type="GO" id="GO:0005737">
    <property type="term" value="C:cytoplasm"/>
    <property type="evidence" value="ECO:0007669"/>
    <property type="project" value="TreeGrafter"/>
</dbReference>
<evidence type="ECO:0000313" key="3">
    <source>
        <dbReference type="EMBL" id="PWN19829.1"/>
    </source>
</evidence>
<dbReference type="GO" id="GO:0010506">
    <property type="term" value="P:regulation of autophagy"/>
    <property type="evidence" value="ECO:0007669"/>
    <property type="project" value="InterPro"/>
</dbReference>
<dbReference type="OrthoDB" id="68483at2759"/>
<feature type="compositionally biased region" description="Low complexity" evidence="1">
    <location>
        <begin position="369"/>
        <end position="378"/>
    </location>
</feature>
<feature type="region of interest" description="Disordered" evidence="1">
    <location>
        <begin position="1"/>
        <end position="47"/>
    </location>
</feature>
<dbReference type="GO" id="GO:0005524">
    <property type="term" value="F:ATP binding"/>
    <property type="evidence" value="ECO:0007669"/>
    <property type="project" value="InterPro"/>
</dbReference>
<sequence length="557" mass="62207">MSVATKMARVDPGQKRKFNGSDSSGSRFHQAQRSPQRKAKLQAASQQRTVKQVAKMSGIFTMEEDELYDAFQFGKKVGSGNWATVYEARVRSDGQIKAIKLVSRSPNGVTTEAARQRFEALKKEYRILRTIPSTVPWHVNIIRHDCFISTPATGCLVAPLHDEPMTVCLPLAMLRAYCLKLASALEWLHTYCICHNDVKLANIVVDRNLQDPIGEPILVDFGFATDHRPGGGTEFWTQDKMGTAEYLSPERAAGRLHDERLSDIWALGVSFFEMATGRTPFERPDEGPCNEESMGEYRRRIQDDEWYIDDDLPQDLVELCRLMVHKNPRLRLPLAEVSQHDFFRRESRDDPSDLENNRLHLEGRDESSDSFLNSSSGHSHSEQKDLPKTPSHLASKIAAGSLAFPGSPGLDFDDLSFEPELIDSRAPWGSSADVSLKSEDLHSYHGHQHNHTVPRKAPKLAVPIDIVSKRDKFVLCTPHSTATVKPTAAQTAPPLRFALQNVSSKVNLQQSSNVKVGFSPEKGTIKKISGTPRRQAMINEKQTRTPAFAAMPSLASM</sequence>
<gene>
    <name evidence="3" type="ORF">BCV69DRAFT_35361</name>
</gene>
<dbReference type="PROSITE" id="PS50011">
    <property type="entry name" value="PROTEIN_KINASE_DOM"/>
    <property type="match status" value="1"/>
</dbReference>
<dbReference type="GeneID" id="37016948"/>
<dbReference type="InterPro" id="IPR011009">
    <property type="entry name" value="Kinase-like_dom_sf"/>
</dbReference>
<evidence type="ECO:0000313" key="4">
    <source>
        <dbReference type="Proteomes" id="UP000245942"/>
    </source>
</evidence>
<evidence type="ECO:0000256" key="1">
    <source>
        <dbReference type="SAM" id="MobiDB-lite"/>
    </source>
</evidence>
<dbReference type="SMART" id="SM00220">
    <property type="entry name" value="S_TKc"/>
    <property type="match status" value="1"/>
</dbReference>
<dbReference type="Gene3D" id="3.30.200.20">
    <property type="entry name" value="Phosphorylase Kinase, domain 1"/>
    <property type="match status" value="1"/>
</dbReference>
<dbReference type="EMBL" id="KZ819330">
    <property type="protein sequence ID" value="PWN19829.1"/>
    <property type="molecule type" value="Genomic_DNA"/>
</dbReference>
<keyword evidence="4" id="KW-1185">Reference proteome</keyword>
<evidence type="ECO:0000259" key="2">
    <source>
        <dbReference type="PROSITE" id="PS50011"/>
    </source>
</evidence>
<dbReference type="InterPro" id="IPR008271">
    <property type="entry name" value="Ser/Thr_kinase_AS"/>
</dbReference>
<feature type="compositionally biased region" description="Polar residues" evidence="1">
    <location>
        <begin position="20"/>
        <end position="34"/>
    </location>
</feature>
<dbReference type="PANTHER" id="PTHR24348:SF68">
    <property type="entry name" value="SERINE_THREONINE-PROTEIN KINASE ATG1C"/>
    <property type="match status" value="1"/>
</dbReference>
<organism evidence="3 4">
    <name type="scientific">Pseudomicrostroma glucosiphilum</name>
    <dbReference type="NCBI Taxonomy" id="1684307"/>
    <lineage>
        <taxon>Eukaryota</taxon>
        <taxon>Fungi</taxon>
        <taxon>Dikarya</taxon>
        <taxon>Basidiomycota</taxon>
        <taxon>Ustilaginomycotina</taxon>
        <taxon>Exobasidiomycetes</taxon>
        <taxon>Microstromatales</taxon>
        <taxon>Microstromatales incertae sedis</taxon>
        <taxon>Pseudomicrostroma</taxon>
    </lineage>
</organism>
<feature type="domain" description="Protein kinase" evidence="2">
    <location>
        <begin position="71"/>
        <end position="343"/>
    </location>
</feature>
<name>A0A316U3F6_9BASI</name>
<dbReference type="SUPFAM" id="SSF56112">
    <property type="entry name" value="Protein kinase-like (PK-like)"/>
    <property type="match status" value="1"/>
</dbReference>
<dbReference type="InterPro" id="IPR045269">
    <property type="entry name" value="Atg1-like"/>
</dbReference>
<accession>A0A316U3F6</accession>
<dbReference type="PROSITE" id="PS00108">
    <property type="entry name" value="PROTEIN_KINASE_ST"/>
    <property type="match status" value="1"/>
</dbReference>
<proteinExistence type="predicted"/>